<comment type="caution">
    <text evidence="4">The sequence shown here is derived from an EMBL/GenBank/DDBJ whole genome shotgun (WGS) entry which is preliminary data.</text>
</comment>
<evidence type="ECO:0000256" key="1">
    <source>
        <dbReference type="ARBA" id="ARBA00022729"/>
    </source>
</evidence>
<reference evidence="4 5" key="1">
    <citation type="journal article" date="2012" name="J. Bacteriol.">
        <title>Genome Sequence of the Protease-Producing Bacterium Rheinheimera nanhaiensis E407-8T, Isolated from Deep-Sea Sediment of the South China Sea.</title>
        <authorList>
            <person name="Zhang X.-Y."/>
            <person name="Zhang Y.-J."/>
            <person name="Qin Q.-L."/>
            <person name="Xie B.-B."/>
            <person name="Chen X.-L."/>
            <person name="Zhou B.-C."/>
            <person name="Zhang Y.-Z."/>
        </authorList>
    </citation>
    <scope>NUCLEOTIDE SEQUENCE [LARGE SCALE GENOMIC DNA]</scope>
    <source>
        <strain evidence="4 5">E407-8</strain>
    </source>
</reference>
<feature type="signal peptide" evidence="2">
    <location>
        <begin position="1"/>
        <end position="20"/>
    </location>
</feature>
<feature type="domain" description="Outer membrane protein beta-barrel" evidence="3">
    <location>
        <begin position="9"/>
        <end position="191"/>
    </location>
</feature>
<protein>
    <recommendedName>
        <fullName evidence="3">Outer membrane protein beta-barrel domain-containing protein</fullName>
    </recommendedName>
</protein>
<evidence type="ECO:0000256" key="2">
    <source>
        <dbReference type="SAM" id="SignalP"/>
    </source>
</evidence>
<name>I1DUK4_9GAMM</name>
<dbReference type="InterPro" id="IPR027385">
    <property type="entry name" value="Beta-barrel_OMP"/>
</dbReference>
<dbReference type="OrthoDB" id="6115907at2"/>
<dbReference type="Proteomes" id="UP000004374">
    <property type="component" value="Unassembled WGS sequence"/>
</dbReference>
<dbReference type="SUPFAM" id="SSF56925">
    <property type="entry name" value="OMPA-like"/>
    <property type="match status" value="1"/>
</dbReference>
<dbReference type="Gene3D" id="2.40.160.20">
    <property type="match status" value="1"/>
</dbReference>
<dbReference type="RefSeq" id="WP_008218766.1">
    <property type="nucleotide sequence ID" value="NZ_BAFK01000003.1"/>
</dbReference>
<keyword evidence="1 2" id="KW-0732">Signal</keyword>
<dbReference type="STRING" id="562729.RNAN_0701"/>
<feature type="chain" id="PRO_5003638899" description="Outer membrane protein beta-barrel domain-containing protein" evidence="2">
    <location>
        <begin position="21"/>
        <end position="191"/>
    </location>
</feature>
<sequence>MSFKKMLVAVALSSVFAVQADTQNFYVGGQYNKTTLEEKDSGYSVSVDFGSLSALAGYQFNDYFAVEARLGTGINDKSFSEDGYKESFGVNLQTMLVAKARYQLSSEFSVFALAGYSKTEFEYKETGPSYSFSEKDSLTGLALGIGGEFRFANNVAVNVEYVMLPDETFRDGPYSFKLEANNLSVGVNYYF</sequence>
<evidence type="ECO:0000313" key="4">
    <source>
        <dbReference type="EMBL" id="GAB57732.1"/>
    </source>
</evidence>
<dbReference type="InterPro" id="IPR011250">
    <property type="entry name" value="OMP/PagP_B-barrel"/>
</dbReference>
<dbReference type="AlphaFoldDB" id="I1DUK4"/>
<evidence type="ECO:0000259" key="3">
    <source>
        <dbReference type="Pfam" id="PF13505"/>
    </source>
</evidence>
<gene>
    <name evidence="4" type="ORF">RNAN_0701</name>
</gene>
<evidence type="ECO:0000313" key="5">
    <source>
        <dbReference type="Proteomes" id="UP000004374"/>
    </source>
</evidence>
<dbReference type="EMBL" id="BAFK01000003">
    <property type="protein sequence ID" value="GAB57732.1"/>
    <property type="molecule type" value="Genomic_DNA"/>
</dbReference>
<dbReference type="Pfam" id="PF13505">
    <property type="entry name" value="OMP_b-brl"/>
    <property type="match status" value="1"/>
</dbReference>
<organism evidence="4 5">
    <name type="scientific">Rheinheimera nanhaiensis E407-8</name>
    <dbReference type="NCBI Taxonomy" id="562729"/>
    <lineage>
        <taxon>Bacteria</taxon>
        <taxon>Pseudomonadati</taxon>
        <taxon>Pseudomonadota</taxon>
        <taxon>Gammaproteobacteria</taxon>
        <taxon>Chromatiales</taxon>
        <taxon>Chromatiaceae</taxon>
        <taxon>Rheinheimera</taxon>
    </lineage>
</organism>
<accession>I1DUK4</accession>
<proteinExistence type="predicted"/>
<keyword evidence="5" id="KW-1185">Reference proteome</keyword>